<evidence type="ECO:0000256" key="9">
    <source>
        <dbReference type="RuleBase" id="RU003357"/>
    </source>
</evidence>
<dbReference type="InterPro" id="IPR012910">
    <property type="entry name" value="Plug_dom"/>
</dbReference>
<gene>
    <name evidence="13" type="ORF">BDD43_1513</name>
</gene>
<dbReference type="InterPro" id="IPR008969">
    <property type="entry name" value="CarboxyPept-like_regulatory"/>
</dbReference>
<dbReference type="InterPro" id="IPR039426">
    <property type="entry name" value="TonB-dep_rcpt-like"/>
</dbReference>
<comment type="similarity">
    <text evidence="8 9">Belongs to the TonB-dependent receptor family.</text>
</comment>
<evidence type="ECO:0000256" key="10">
    <source>
        <dbReference type="SAM" id="SignalP"/>
    </source>
</evidence>
<dbReference type="GO" id="GO:0009279">
    <property type="term" value="C:cell outer membrane"/>
    <property type="evidence" value="ECO:0007669"/>
    <property type="project" value="UniProtKB-SubCell"/>
</dbReference>
<feature type="chain" id="PRO_5019783616" evidence="10">
    <location>
        <begin position="21"/>
        <end position="1089"/>
    </location>
</feature>
<protein>
    <submittedName>
        <fullName evidence="13">TonB-linked SusC/RagA family outer membrane protein</fullName>
    </submittedName>
</protein>
<keyword evidence="6 8" id="KW-0472">Membrane</keyword>
<accession>A0A495IXD3</accession>
<dbReference type="SUPFAM" id="SSF49464">
    <property type="entry name" value="Carboxypeptidase regulatory domain-like"/>
    <property type="match status" value="1"/>
</dbReference>
<evidence type="ECO:0000256" key="6">
    <source>
        <dbReference type="ARBA" id="ARBA00023136"/>
    </source>
</evidence>
<dbReference type="SUPFAM" id="SSF56935">
    <property type="entry name" value="Porins"/>
    <property type="match status" value="1"/>
</dbReference>
<evidence type="ECO:0000256" key="7">
    <source>
        <dbReference type="ARBA" id="ARBA00023237"/>
    </source>
</evidence>
<evidence type="ECO:0000256" key="5">
    <source>
        <dbReference type="ARBA" id="ARBA00023077"/>
    </source>
</evidence>
<dbReference type="InterPro" id="IPR037066">
    <property type="entry name" value="Plug_dom_sf"/>
</dbReference>
<proteinExistence type="inferred from homology"/>
<dbReference type="NCBIfam" id="TIGR04056">
    <property type="entry name" value="OMP_RagA_SusC"/>
    <property type="match status" value="1"/>
</dbReference>
<evidence type="ECO:0000256" key="2">
    <source>
        <dbReference type="ARBA" id="ARBA00022448"/>
    </source>
</evidence>
<dbReference type="InterPro" id="IPR036942">
    <property type="entry name" value="Beta-barrel_TonB_sf"/>
</dbReference>
<keyword evidence="10" id="KW-0732">Signal</keyword>
<evidence type="ECO:0000259" key="11">
    <source>
        <dbReference type="Pfam" id="PF00593"/>
    </source>
</evidence>
<dbReference type="Gene3D" id="2.170.130.10">
    <property type="entry name" value="TonB-dependent receptor, plug domain"/>
    <property type="match status" value="1"/>
</dbReference>
<dbReference type="PROSITE" id="PS52016">
    <property type="entry name" value="TONB_DEPENDENT_REC_3"/>
    <property type="match status" value="1"/>
</dbReference>
<keyword evidence="5 9" id="KW-0798">TonB box</keyword>
<dbReference type="OrthoDB" id="9768177at2"/>
<evidence type="ECO:0000313" key="14">
    <source>
        <dbReference type="Proteomes" id="UP000268007"/>
    </source>
</evidence>
<evidence type="ECO:0000313" key="13">
    <source>
        <dbReference type="EMBL" id="RKR81367.1"/>
    </source>
</evidence>
<feature type="domain" description="TonB-dependent receptor-like beta-barrel" evidence="11">
    <location>
        <begin position="447"/>
        <end position="935"/>
    </location>
</feature>
<evidence type="ECO:0000256" key="4">
    <source>
        <dbReference type="ARBA" id="ARBA00022692"/>
    </source>
</evidence>
<dbReference type="Gene3D" id="2.40.170.20">
    <property type="entry name" value="TonB-dependent receptor, beta-barrel domain"/>
    <property type="match status" value="1"/>
</dbReference>
<dbReference type="Gene3D" id="2.60.40.1120">
    <property type="entry name" value="Carboxypeptidase-like, regulatory domain"/>
    <property type="match status" value="1"/>
</dbReference>
<name>A0A495IXD3_9SPHI</name>
<keyword evidence="4 8" id="KW-0812">Transmembrane</keyword>
<evidence type="ECO:0000259" key="12">
    <source>
        <dbReference type="Pfam" id="PF07715"/>
    </source>
</evidence>
<reference evidence="13 14" key="1">
    <citation type="submission" date="2018-10" db="EMBL/GenBank/DDBJ databases">
        <title>Genomic Encyclopedia of Archaeal and Bacterial Type Strains, Phase II (KMG-II): from individual species to whole genera.</title>
        <authorList>
            <person name="Goeker M."/>
        </authorList>
    </citation>
    <scope>NUCLEOTIDE SEQUENCE [LARGE SCALE GENOMIC DNA]</scope>
    <source>
        <strain evidence="13 14">DSM 18602</strain>
    </source>
</reference>
<dbReference type="RefSeq" id="WP_121197076.1">
    <property type="nucleotide sequence ID" value="NZ_RBKU01000001.1"/>
</dbReference>
<keyword evidence="2 8" id="KW-0813">Transport</keyword>
<feature type="domain" description="TonB-dependent receptor plug" evidence="12">
    <location>
        <begin position="117"/>
        <end position="223"/>
    </location>
</feature>
<evidence type="ECO:0000256" key="8">
    <source>
        <dbReference type="PROSITE-ProRule" id="PRU01360"/>
    </source>
</evidence>
<keyword evidence="14" id="KW-1185">Reference proteome</keyword>
<evidence type="ECO:0000256" key="3">
    <source>
        <dbReference type="ARBA" id="ARBA00022452"/>
    </source>
</evidence>
<comment type="caution">
    <text evidence="13">The sequence shown here is derived from an EMBL/GenBank/DDBJ whole genome shotgun (WGS) entry which is preliminary data.</text>
</comment>
<keyword evidence="7 8" id="KW-0998">Cell outer membrane</keyword>
<feature type="signal peptide" evidence="10">
    <location>
        <begin position="1"/>
        <end position="20"/>
    </location>
</feature>
<keyword evidence="3 8" id="KW-1134">Transmembrane beta strand</keyword>
<comment type="subcellular location">
    <subcellularLocation>
        <location evidence="1 8">Cell outer membrane</location>
        <topology evidence="1 8">Multi-pass membrane protein</topology>
    </subcellularLocation>
</comment>
<dbReference type="InterPro" id="IPR000531">
    <property type="entry name" value="Beta-barrel_TonB"/>
</dbReference>
<dbReference type="InterPro" id="IPR023996">
    <property type="entry name" value="TonB-dep_OMP_SusC/RagA"/>
</dbReference>
<dbReference type="Pfam" id="PF00593">
    <property type="entry name" value="TonB_dep_Rec_b-barrel"/>
    <property type="match status" value="1"/>
</dbReference>
<dbReference type="Proteomes" id="UP000268007">
    <property type="component" value="Unassembled WGS sequence"/>
</dbReference>
<dbReference type="Pfam" id="PF13715">
    <property type="entry name" value="CarbopepD_reg_2"/>
    <property type="match status" value="1"/>
</dbReference>
<dbReference type="AlphaFoldDB" id="A0A495IXD3"/>
<dbReference type="Pfam" id="PF07715">
    <property type="entry name" value="Plug"/>
    <property type="match status" value="1"/>
</dbReference>
<organism evidence="13 14">
    <name type="scientific">Mucilaginibacter gracilis</name>
    <dbReference type="NCBI Taxonomy" id="423350"/>
    <lineage>
        <taxon>Bacteria</taxon>
        <taxon>Pseudomonadati</taxon>
        <taxon>Bacteroidota</taxon>
        <taxon>Sphingobacteriia</taxon>
        <taxon>Sphingobacteriales</taxon>
        <taxon>Sphingobacteriaceae</taxon>
        <taxon>Mucilaginibacter</taxon>
    </lineage>
</organism>
<evidence type="ECO:0000256" key="1">
    <source>
        <dbReference type="ARBA" id="ARBA00004571"/>
    </source>
</evidence>
<sequence length="1089" mass="118638">MKKLLLVSLCFLFYSMQIFAQNRTVTGTVTAKDDGGPMPGVSIKGVGTDVGVVTGADGKFSISLPATVKALQFSFIGYGTVTKSITGAVLNIELESSSKVLGEVLVTGAFGIKQTSRSASSAAQVVSGDDLNTVRQANINNALAGKVAGIQVRSQSTAALGRGTEVRLRGASGFGTGSPALYVVDGTIMTNSDDINPDDIESSTILEGAAAGALYGSQGASGVIVITLKKAKKKDGLNVDLNLGSRWDMAYILPNYQNTYAGGNNPDLTQYNWKAGDPTAWQALSGKYYPDYSDDSSWGPKMVGQEYIPWYAWYPGTQYSFKTATLNPQPNNARDYFNTGVTLNNNIAIGKATDDYNIRFSYGNQYIQGLVPNSDLRKNTMTLTYNLNLNKHFILGANINYVNQKQDGLVNDAYSNQTSGSFNQWFHRDIDMGIMKELRGLKSPTGAYASWNHADPNTYDPNNANAFYAGNYWYNFYTYQDLVQNVNQRDRLYGNISLTYKVNNDLSFKGTYRKMQNTTFGYTQFSSDLATSGVQTTGNEARNKGYYANYTTYLNRENYEFLTNYTKKIKDFKIDANAGGDFYNANYNDDSANTNNGLSVPNVFTISNSVDPASYGNTRAKERYNALFVTANIGWKDMLYLNGSLRDDWYSTLNPSKNLVTSKSIGGSFVFSELLKSQSTWLSMGKLRASYGEIPSALGQNGSVFGSSSESFGFGRYPGSVYTTSANKFVSNLLQTANDGIVDPNLIGNTVKEKELGIDLAFFNERLGLTATYWDGSNENLAGSVGLNGASGLTSITTNFGKITKNGLDFTLYGTPVKIKNFEWRINATYSNLLHDYVDEISNKYGIKTIAVGFNTYSALPGLYQVQGQSWGQIYGNGILRNANGVPILTSAGMYQNNPAVSFGSALPKHTGGIQNSFIVYKDFAINVNIDYQFGGKFSSLSDLWGSYSGLTARTAALNDKGIPVRDPVGNGGGIHQIGVSASGATIDMYVPAYDYYQNNYNSKTGDEFVYDLTFIKLRELGISYRIPVKKLGIASYVKNATFQLTGTDLWLLYAKTKDFDPSQISAVSGESGQLPGTRGIGFNLKVGF</sequence>
<dbReference type="EMBL" id="RBKU01000001">
    <property type="protein sequence ID" value="RKR81367.1"/>
    <property type="molecule type" value="Genomic_DNA"/>
</dbReference>